<keyword evidence="6 13" id="KW-0028">Amino-acid biosynthesis</keyword>
<dbReference type="InterPro" id="IPR019811">
    <property type="entry name" value="HDH_CS"/>
</dbReference>
<dbReference type="Proteomes" id="UP000321577">
    <property type="component" value="Unassembled WGS sequence"/>
</dbReference>
<evidence type="ECO:0000256" key="14">
    <source>
        <dbReference type="RuleBase" id="RU004171"/>
    </source>
</evidence>
<evidence type="ECO:0000256" key="12">
    <source>
        <dbReference type="PIRSR" id="PIRSR000098-2"/>
    </source>
</evidence>
<comment type="catalytic activity">
    <reaction evidence="13">
        <text>L-homoserine + NADP(+) = L-aspartate 4-semialdehyde + NADPH + H(+)</text>
        <dbReference type="Rhea" id="RHEA:15761"/>
        <dbReference type="ChEBI" id="CHEBI:15378"/>
        <dbReference type="ChEBI" id="CHEBI:57476"/>
        <dbReference type="ChEBI" id="CHEBI:57783"/>
        <dbReference type="ChEBI" id="CHEBI:58349"/>
        <dbReference type="ChEBI" id="CHEBI:537519"/>
        <dbReference type="EC" id="1.1.1.3"/>
    </reaction>
</comment>
<dbReference type="Gene3D" id="3.30.70.260">
    <property type="match status" value="1"/>
</dbReference>
<evidence type="ECO:0000256" key="7">
    <source>
        <dbReference type="ARBA" id="ARBA00022697"/>
    </source>
</evidence>
<dbReference type="Pfam" id="PF00742">
    <property type="entry name" value="Homoserine_dh"/>
    <property type="match status" value="1"/>
</dbReference>
<keyword evidence="7 13" id="KW-0791">Threonine biosynthesis</keyword>
<keyword evidence="9 13" id="KW-0560">Oxidoreductase</keyword>
<keyword evidence="8 12" id="KW-0521">NADP</keyword>
<dbReference type="GO" id="GO:0050661">
    <property type="term" value="F:NADP binding"/>
    <property type="evidence" value="ECO:0007669"/>
    <property type="project" value="InterPro"/>
</dbReference>
<feature type="binding site" evidence="12">
    <location>
        <begin position="29"/>
        <end position="36"/>
    </location>
    <ligand>
        <name>NADP(+)</name>
        <dbReference type="ChEBI" id="CHEBI:58349"/>
    </ligand>
</feature>
<evidence type="ECO:0000256" key="13">
    <source>
        <dbReference type="RuleBase" id="RU000579"/>
    </source>
</evidence>
<dbReference type="InterPro" id="IPR002912">
    <property type="entry name" value="ACT_dom"/>
</dbReference>
<evidence type="ECO:0000256" key="6">
    <source>
        <dbReference type="ARBA" id="ARBA00022605"/>
    </source>
</evidence>
<dbReference type="GO" id="GO:0009086">
    <property type="term" value="P:methionine biosynthetic process"/>
    <property type="evidence" value="ECO:0007669"/>
    <property type="project" value="UniProtKB-KW"/>
</dbReference>
<comment type="caution">
    <text evidence="16">The sequence shown here is derived from an EMBL/GenBank/DDBJ whole genome shotgun (WGS) entry which is preliminary data.</text>
</comment>
<dbReference type="PANTHER" id="PTHR43331:SF1">
    <property type="entry name" value="HOMOSERINE DEHYDROGENASE"/>
    <property type="match status" value="1"/>
</dbReference>
<comment type="similarity">
    <text evidence="3 14">Belongs to the homoserine dehydrogenase family.</text>
</comment>
<evidence type="ECO:0000256" key="3">
    <source>
        <dbReference type="ARBA" id="ARBA00006753"/>
    </source>
</evidence>
<dbReference type="EC" id="1.1.1.3" evidence="4 13"/>
<dbReference type="Gene3D" id="3.30.360.10">
    <property type="entry name" value="Dihydrodipicolinate Reductase, domain 2"/>
    <property type="match status" value="1"/>
</dbReference>
<dbReference type="Gene3D" id="3.40.50.720">
    <property type="entry name" value="NAD(P)-binding Rossmann-like Domain"/>
    <property type="match status" value="1"/>
</dbReference>
<evidence type="ECO:0000256" key="10">
    <source>
        <dbReference type="ARBA" id="ARBA00023167"/>
    </source>
</evidence>
<dbReference type="Pfam" id="PF03447">
    <property type="entry name" value="NAD_binding_3"/>
    <property type="match status" value="1"/>
</dbReference>
<dbReference type="PROSITE" id="PS01042">
    <property type="entry name" value="HOMOSER_DHGENASE"/>
    <property type="match status" value="1"/>
</dbReference>
<dbReference type="FunFam" id="3.30.360.10:FF:000005">
    <property type="entry name" value="Homoserine dehydrogenase"/>
    <property type="match status" value="1"/>
</dbReference>
<dbReference type="PROSITE" id="PS51671">
    <property type="entry name" value="ACT"/>
    <property type="match status" value="1"/>
</dbReference>
<evidence type="ECO:0000259" key="15">
    <source>
        <dbReference type="PROSITE" id="PS51671"/>
    </source>
</evidence>
<dbReference type="NCBIfam" id="NF004976">
    <property type="entry name" value="PRK06349.1"/>
    <property type="match status" value="1"/>
</dbReference>
<evidence type="ECO:0000256" key="4">
    <source>
        <dbReference type="ARBA" id="ARBA00013213"/>
    </source>
</evidence>
<dbReference type="GO" id="GO:0009088">
    <property type="term" value="P:threonine biosynthetic process"/>
    <property type="evidence" value="ECO:0007669"/>
    <property type="project" value="UniProtKB-UniPathway"/>
</dbReference>
<evidence type="ECO:0000256" key="5">
    <source>
        <dbReference type="ARBA" id="ARBA00013376"/>
    </source>
</evidence>
<evidence type="ECO:0000256" key="1">
    <source>
        <dbReference type="ARBA" id="ARBA00005056"/>
    </source>
</evidence>
<evidence type="ECO:0000256" key="8">
    <source>
        <dbReference type="ARBA" id="ARBA00022857"/>
    </source>
</evidence>
<evidence type="ECO:0000313" key="16">
    <source>
        <dbReference type="EMBL" id="GEP46351.1"/>
    </source>
</evidence>
<dbReference type="SUPFAM" id="SSF51735">
    <property type="entry name" value="NAD(P)-binding Rossmann-fold domains"/>
    <property type="match status" value="1"/>
</dbReference>
<dbReference type="UniPathway" id="UPA00050">
    <property type="reaction ID" value="UER00063"/>
</dbReference>
<dbReference type="SUPFAM" id="SSF55347">
    <property type="entry name" value="Glyceraldehyde-3-phosphate dehydrogenase-like, C-terminal domain"/>
    <property type="match status" value="1"/>
</dbReference>
<protein>
    <recommendedName>
        <fullName evidence="5 13">Homoserine dehydrogenase</fullName>
        <ecNumber evidence="4 13">1.1.1.3</ecNumber>
    </recommendedName>
</protein>
<dbReference type="InterPro" id="IPR005106">
    <property type="entry name" value="Asp/hSer_DH_NAD-bd"/>
</dbReference>
<gene>
    <name evidence="16" type="ORF">BGE01nite_56420</name>
</gene>
<feature type="binding site" evidence="12">
    <location>
        <position position="125"/>
    </location>
    <ligand>
        <name>NADPH</name>
        <dbReference type="ChEBI" id="CHEBI:57783"/>
    </ligand>
</feature>
<dbReference type="GO" id="GO:0004412">
    <property type="term" value="F:homoserine dehydrogenase activity"/>
    <property type="evidence" value="ECO:0007669"/>
    <property type="project" value="UniProtKB-EC"/>
</dbReference>
<dbReference type="SUPFAM" id="SSF55021">
    <property type="entry name" value="ACT-like"/>
    <property type="match status" value="1"/>
</dbReference>
<dbReference type="UniPathway" id="UPA00051">
    <property type="reaction ID" value="UER00465"/>
</dbReference>
<dbReference type="EMBL" id="BKAG01000089">
    <property type="protein sequence ID" value="GEP46351.1"/>
    <property type="molecule type" value="Genomic_DNA"/>
</dbReference>
<feature type="active site" description="Proton donor" evidence="11">
    <location>
        <position position="225"/>
    </location>
</feature>
<dbReference type="AlphaFoldDB" id="A0A512MJ86"/>
<evidence type="ECO:0000256" key="11">
    <source>
        <dbReference type="PIRSR" id="PIRSR000098-1"/>
    </source>
</evidence>
<name>A0A512MJ86_9BACT</name>
<accession>A0A512MJ86</accession>
<organism evidence="16 17">
    <name type="scientific">Brevifollis gellanilyticus</name>
    <dbReference type="NCBI Taxonomy" id="748831"/>
    <lineage>
        <taxon>Bacteria</taxon>
        <taxon>Pseudomonadati</taxon>
        <taxon>Verrucomicrobiota</taxon>
        <taxon>Verrucomicrobiia</taxon>
        <taxon>Verrucomicrobiales</taxon>
        <taxon>Verrucomicrobiaceae</taxon>
    </lineage>
</organism>
<dbReference type="InterPro" id="IPR001342">
    <property type="entry name" value="HDH_cat"/>
</dbReference>
<dbReference type="PIRSF" id="PIRSF000098">
    <property type="entry name" value="Homoser_dehydrog"/>
    <property type="match status" value="1"/>
</dbReference>
<dbReference type="PANTHER" id="PTHR43331">
    <property type="entry name" value="HOMOSERINE DEHYDROGENASE"/>
    <property type="match status" value="1"/>
</dbReference>
<comment type="pathway">
    <text evidence="1 13">Amino-acid biosynthesis; L-threonine biosynthesis; L-threonine from L-aspartate: step 3/5.</text>
</comment>
<dbReference type="CDD" id="cd04881">
    <property type="entry name" value="ACT_HSDH-Hom"/>
    <property type="match status" value="1"/>
</dbReference>
<sequence length="455" mass="48786">MTSAPFSILSFLLLMPATITSRTIHIGLAGLGNVGAGVYKNLDANRDLIVQRTGADIRVKRVIVRDISRARDVEVPPDMVSSRWQDLIDDAEIEVIVELIGGTTTAYDLVCAALRAKKTVVTGNKALLAERGQELFALAEKCGVPIYFEAAVAGGIPIIQVLQEGLVGNRILSIHGIINGTCNYILTRMSQAGLSYADALREAQEKGYAEADPTLDVSGWDAAHKAIILASLSYGFWIPQECVHVEGVDKIDIADFKFAKRLGYTIKLLSVIRADEKGLVEVRTQPTLVPLSHVLASVSGSFNAVLVNGDIVGESLFYGRGAGQDPTSSSVISDLCEAAATLVYGARHSGFVPHGLYGKSKPVDDTVSHYYLRLTVADEPGVLARVATELGRRSIGISSMIQPEDLEDTSGQTSLVLMLHDAKLGDVKGALDAIRALDCVRGEPSWMRVETLQGS</sequence>
<dbReference type="InterPro" id="IPR036291">
    <property type="entry name" value="NAD(P)-bd_dom_sf"/>
</dbReference>
<evidence type="ECO:0000256" key="9">
    <source>
        <dbReference type="ARBA" id="ARBA00023002"/>
    </source>
</evidence>
<evidence type="ECO:0000313" key="17">
    <source>
        <dbReference type="Proteomes" id="UP000321577"/>
    </source>
</evidence>
<proteinExistence type="inferred from homology"/>
<keyword evidence="10 13" id="KW-0486">Methionine biosynthesis</keyword>
<keyword evidence="17" id="KW-1185">Reference proteome</keyword>
<comment type="pathway">
    <text evidence="2 13">Amino-acid biosynthesis; L-methionine biosynthesis via de novo pathway; L-homoserine from L-aspartate: step 3/3.</text>
</comment>
<feature type="domain" description="ACT" evidence="15">
    <location>
        <begin position="371"/>
        <end position="455"/>
    </location>
</feature>
<dbReference type="InterPro" id="IPR045865">
    <property type="entry name" value="ACT-like_dom_sf"/>
</dbReference>
<feature type="binding site" evidence="12">
    <location>
        <position position="210"/>
    </location>
    <ligand>
        <name>L-homoserine</name>
        <dbReference type="ChEBI" id="CHEBI:57476"/>
    </ligand>
</feature>
<evidence type="ECO:0000256" key="2">
    <source>
        <dbReference type="ARBA" id="ARBA00005062"/>
    </source>
</evidence>
<dbReference type="InterPro" id="IPR016204">
    <property type="entry name" value="HDH"/>
</dbReference>
<reference evidence="16 17" key="1">
    <citation type="submission" date="2019-07" db="EMBL/GenBank/DDBJ databases">
        <title>Whole genome shotgun sequence of Brevifollis gellanilyticus NBRC 108608.</title>
        <authorList>
            <person name="Hosoyama A."/>
            <person name="Uohara A."/>
            <person name="Ohji S."/>
            <person name="Ichikawa N."/>
        </authorList>
    </citation>
    <scope>NUCLEOTIDE SEQUENCE [LARGE SCALE GENOMIC DNA]</scope>
    <source>
        <strain evidence="16 17">NBRC 108608</strain>
    </source>
</reference>